<evidence type="ECO:0000256" key="1">
    <source>
        <dbReference type="ARBA" id="ARBA00004733"/>
    </source>
</evidence>
<evidence type="ECO:0000256" key="9">
    <source>
        <dbReference type="RuleBase" id="RU003662"/>
    </source>
</evidence>
<keyword evidence="12" id="KW-1185">Reference proteome</keyword>
<dbReference type="InterPro" id="IPR013785">
    <property type="entry name" value="Aldolase_TIM"/>
</dbReference>
<evidence type="ECO:0000256" key="7">
    <source>
        <dbReference type="ARBA" id="ARBA00049047"/>
    </source>
</evidence>
<organism evidence="11 12">
    <name type="scientific">Pontibacillus salipaludis</name>
    <dbReference type="NCBI Taxonomy" id="1697394"/>
    <lineage>
        <taxon>Bacteria</taxon>
        <taxon>Bacillati</taxon>
        <taxon>Bacillota</taxon>
        <taxon>Bacilli</taxon>
        <taxon>Bacillales</taxon>
        <taxon>Bacillaceae</taxon>
        <taxon>Pontibacillus</taxon>
    </lineage>
</organism>
<evidence type="ECO:0000256" key="5">
    <source>
        <dbReference type="ARBA" id="ARBA00023141"/>
    </source>
</evidence>
<comment type="pathway">
    <text evidence="1 8">Amino-acid biosynthesis; L-tryptophan biosynthesis; L-tryptophan from chorismate: step 5/5.</text>
</comment>
<dbReference type="PANTHER" id="PTHR43406:SF1">
    <property type="entry name" value="TRYPTOPHAN SYNTHASE ALPHA CHAIN, CHLOROPLASTIC"/>
    <property type="match status" value="1"/>
</dbReference>
<dbReference type="PROSITE" id="PS50972">
    <property type="entry name" value="PTERIN_BINDING"/>
    <property type="match status" value="1"/>
</dbReference>
<dbReference type="HAMAP" id="MF_00131">
    <property type="entry name" value="Trp_synth_alpha"/>
    <property type="match status" value="1"/>
</dbReference>
<keyword evidence="3 8" id="KW-0028">Amino-acid biosynthesis</keyword>
<reference evidence="12" key="1">
    <citation type="journal article" date="2019" name="Int. J. Syst. Evol. Microbiol.">
        <title>The Global Catalogue of Microorganisms (GCM) 10K type strain sequencing project: providing services to taxonomists for standard genome sequencing and annotation.</title>
        <authorList>
            <consortium name="The Broad Institute Genomics Platform"/>
            <consortium name="The Broad Institute Genome Sequencing Center for Infectious Disease"/>
            <person name="Wu L."/>
            <person name="Ma J."/>
        </authorList>
    </citation>
    <scope>NUCLEOTIDE SEQUENCE [LARGE SCALE GENOMIC DNA]</scope>
    <source>
        <strain evidence="12">CGMCC 1.15353</strain>
    </source>
</reference>
<dbReference type="EMBL" id="BMIN01000014">
    <property type="protein sequence ID" value="GGD20042.1"/>
    <property type="molecule type" value="Genomic_DNA"/>
</dbReference>
<dbReference type="InterPro" id="IPR002028">
    <property type="entry name" value="Trp_synthase_suA"/>
</dbReference>
<comment type="function">
    <text evidence="8">The alpha subunit is responsible for the aldol cleavage of indoleglycerol phosphate to indole and glyceraldehyde 3-phosphate.</text>
</comment>
<evidence type="ECO:0000256" key="6">
    <source>
        <dbReference type="ARBA" id="ARBA00023239"/>
    </source>
</evidence>
<keyword evidence="5 8" id="KW-0057">Aromatic amino acid biosynthesis</keyword>
<keyword evidence="6 8" id="KW-0456">Lyase</keyword>
<dbReference type="Pfam" id="PF00290">
    <property type="entry name" value="Trp_syntA"/>
    <property type="match status" value="1"/>
</dbReference>
<dbReference type="PROSITE" id="PS00167">
    <property type="entry name" value="TRP_SYNTHASE_ALPHA"/>
    <property type="match status" value="1"/>
</dbReference>
<evidence type="ECO:0000256" key="3">
    <source>
        <dbReference type="ARBA" id="ARBA00022605"/>
    </source>
</evidence>
<dbReference type="InterPro" id="IPR018204">
    <property type="entry name" value="Trp_synthase_alpha_AS"/>
</dbReference>
<feature type="domain" description="Pterin-binding" evidence="10">
    <location>
        <begin position="8"/>
        <end position="273"/>
    </location>
</feature>
<dbReference type="InterPro" id="IPR011060">
    <property type="entry name" value="RibuloseP-bd_barrel"/>
</dbReference>
<dbReference type="CDD" id="cd04724">
    <property type="entry name" value="Tryptophan_synthase_alpha"/>
    <property type="match status" value="1"/>
</dbReference>
<keyword evidence="4 8" id="KW-0822">Tryptophan biosynthesis</keyword>
<name>A0ABQ1QBM6_9BACI</name>
<dbReference type="Proteomes" id="UP000642571">
    <property type="component" value="Unassembled WGS sequence"/>
</dbReference>
<comment type="similarity">
    <text evidence="8 9">Belongs to the TrpA family.</text>
</comment>
<proteinExistence type="inferred from homology"/>
<dbReference type="Gene3D" id="3.20.20.70">
    <property type="entry name" value="Aldolase class I"/>
    <property type="match status" value="1"/>
</dbReference>
<feature type="active site" description="Proton acceptor" evidence="8">
    <location>
        <position position="51"/>
    </location>
</feature>
<evidence type="ECO:0000256" key="8">
    <source>
        <dbReference type="HAMAP-Rule" id="MF_00131"/>
    </source>
</evidence>
<dbReference type="EC" id="4.2.1.20" evidence="8"/>
<comment type="subunit">
    <text evidence="2 8">Tetramer of two alpha and two beta chains.</text>
</comment>
<protein>
    <recommendedName>
        <fullName evidence="8">Tryptophan synthase alpha chain</fullName>
        <ecNumber evidence="8">4.2.1.20</ecNumber>
    </recommendedName>
</protein>
<dbReference type="NCBIfam" id="TIGR00262">
    <property type="entry name" value="trpA"/>
    <property type="match status" value="1"/>
</dbReference>
<dbReference type="InterPro" id="IPR000489">
    <property type="entry name" value="Pterin-binding_dom"/>
</dbReference>
<dbReference type="PANTHER" id="PTHR43406">
    <property type="entry name" value="TRYPTOPHAN SYNTHASE, ALPHA CHAIN"/>
    <property type="match status" value="1"/>
</dbReference>
<dbReference type="SUPFAM" id="SSF51366">
    <property type="entry name" value="Ribulose-phoshate binding barrel"/>
    <property type="match status" value="1"/>
</dbReference>
<sequence>MTQMVEQTRFQKRLKREKNLFIPFIMSGDPTPEATVEIAYTMQQSGADVLELGVPYSDPLADGPTIQEAAGRALSQGMNLTEAMKLVPKMRERGVTIPIVLFTYYNPVLRYGLEAFAKAMEENDVDGLLIPDIPLEESEEIREFTEQYGVELISLVAPNSEERIKRIAEQAKGFLYCVSSLGVTGERKDMNPDIASFLEKVKHYSQVPVAVGFGISSYEQVKLVQGHSDGVIIGSKIIKLIDAHREALSNETTRAGALQELQSEVEQLVKGNE</sequence>
<evidence type="ECO:0000313" key="12">
    <source>
        <dbReference type="Proteomes" id="UP000642571"/>
    </source>
</evidence>
<evidence type="ECO:0000256" key="2">
    <source>
        <dbReference type="ARBA" id="ARBA00011270"/>
    </source>
</evidence>
<feature type="active site" description="Proton acceptor" evidence="8">
    <location>
        <position position="62"/>
    </location>
</feature>
<comment type="caution">
    <text evidence="11">The sequence shown here is derived from an EMBL/GenBank/DDBJ whole genome shotgun (WGS) entry which is preliminary data.</text>
</comment>
<evidence type="ECO:0000259" key="10">
    <source>
        <dbReference type="PROSITE" id="PS50972"/>
    </source>
</evidence>
<evidence type="ECO:0000313" key="11">
    <source>
        <dbReference type="EMBL" id="GGD20042.1"/>
    </source>
</evidence>
<comment type="catalytic activity">
    <reaction evidence="7 8">
        <text>(1S,2R)-1-C-(indol-3-yl)glycerol 3-phosphate + L-serine = D-glyceraldehyde 3-phosphate + L-tryptophan + H2O</text>
        <dbReference type="Rhea" id="RHEA:10532"/>
        <dbReference type="ChEBI" id="CHEBI:15377"/>
        <dbReference type="ChEBI" id="CHEBI:33384"/>
        <dbReference type="ChEBI" id="CHEBI:57912"/>
        <dbReference type="ChEBI" id="CHEBI:58866"/>
        <dbReference type="ChEBI" id="CHEBI:59776"/>
        <dbReference type="EC" id="4.2.1.20"/>
    </reaction>
</comment>
<evidence type="ECO:0000256" key="4">
    <source>
        <dbReference type="ARBA" id="ARBA00022822"/>
    </source>
</evidence>
<accession>A0ABQ1QBM6</accession>
<gene>
    <name evidence="8 11" type="primary">trpA</name>
    <name evidence="11" type="ORF">GCM10011389_29640</name>
</gene>